<keyword evidence="2" id="KW-1185">Reference proteome</keyword>
<dbReference type="Proteomes" id="UP000822688">
    <property type="component" value="Chromosome 8"/>
</dbReference>
<feature type="non-terminal residue" evidence="1">
    <location>
        <position position="105"/>
    </location>
</feature>
<reference evidence="1" key="1">
    <citation type="submission" date="2020-06" db="EMBL/GenBank/DDBJ databases">
        <title>WGS assembly of Ceratodon purpureus strain R40.</title>
        <authorList>
            <person name="Carey S.B."/>
            <person name="Jenkins J."/>
            <person name="Shu S."/>
            <person name="Lovell J.T."/>
            <person name="Sreedasyam A."/>
            <person name="Maumus F."/>
            <person name="Tiley G.P."/>
            <person name="Fernandez-Pozo N."/>
            <person name="Barry K."/>
            <person name="Chen C."/>
            <person name="Wang M."/>
            <person name="Lipzen A."/>
            <person name="Daum C."/>
            <person name="Saski C.A."/>
            <person name="Payton A.C."/>
            <person name="Mcbreen J.C."/>
            <person name="Conrad R.E."/>
            <person name="Kollar L.M."/>
            <person name="Olsson S."/>
            <person name="Huttunen S."/>
            <person name="Landis J.B."/>
            <person name="Wickett N.J."/>
            <person name="Johnson M.G."/>
            <person name="Rensing S.A."/>
            <person name="Grimwood J."/>
            <person name="Schmutz J."/>
            <person name="Mcdaniel S.F."/>
        </authorList>
    </citation>
    <scope>NUCLEOTIDE SEQUENCE</scope>
    <source>
        <strain evidence="1">R40</strain>
    </source>
</reference>
<dbReference type="EMBL" id="CM026429">
    <property type="protein sequence ID" value="KAG0563849.1"/>
    <property type="molecule type" value="Genomic_DNA"/>
</dbReference>
<organism evidence="1 2">
    <name type="scientific">Ceratodon purpureus</name>
    <name type="common">Fire moss</name>
    <name type="synonym">Dicranum purpureum</name>
    <dbReference type="NCBI Taxonomy" id="3225"/>
    <lineage>
        <taxon>Eukaryota</taxon>
        <taxon>Viridiplantae</taxon>
        <taxon>Streptophyta</taxon>
        <taxon>Embryophyta</taxon>
        <taxon>Bryophyta</taxon>
        <taxon>Bryophytina</taxon>
        <taxon>Bryopsida</taxon>
        <taxon>Dicranidae</taxon>
        <taxon>Pseudoditrichales</taxon>
        <taxon>Ditrichaceae</taxon>
        <taxon>Ceratodon</taxon>
    </lineage>
</organism>
<gene>
    <name evidence="1" type="ORF">KC19_8G064300</name>
</gene>
<evidence type="ECO:0000313" key="2">
    <source>
        <dbReference type="Proteomes" id="UP000822688"/>
    </source>
</evidence>
<protein>
    <submittedName>
        <fullName evidence="1">Uncharacterized protein</fullName>
    </submittedName>
</protein>
<sequence length="105" mass="11250">MKKALIYEELKSAYIHGSPFHHSSTCGIPSQGMEERMLLIFHHSLQCSPGFVLNHFFEGVIADHTSLAMACTSSVALCTTPGAFTSVSAVKSSLFPCDSVLSSAL</sequence>
<accession>A0A8T0H0C3</accession>
<name>A0A8T0H0C3_CERPU</name>
<proteinExistence type="predicted"/>
<dbReference type="AlphaFoldDB" id="A0A8T0H0C3"/>
<comment type="caution">
    <text evidence="1">The sequence shown here is derived from an EMBL/GenBank/DDBJ whole genome shotgun (WGS) entry which is preliminary data.</text>
</comment>
<evidence type="ECO:0000313" key="1">
    <source>
        <dbReference type="EMBL" id="KAG0563849.1"/>
    </source>
</evidence>